<dbReference type="PATRIC" id="fig|1423774.3.peg.867"/>
<organism evidence="1 2">
    <name type="scientific">Companilactobacillus nantensis DSM 16982</name>
    <dbReference type="NCBI Taxonomy" id="1423774"/>
    <lineage>
        <taxon>Bacteria</taxon>
        <taxon>Bacillati</taxon>
        <taxon>Bacillota</taxon>
        <taxon>Bacilli</taxon>
        <taxon>Lactobacillales</taxon>
        <taxon>Lactobacillaceae</taxon>
        <taxon>Companilactobacillus</taxon>
    </lineage>
</organism>
<accession>A0A0R1WDT3</accession>
<dbReference type="STRING" id="1423774.FD31_GL000834"/>
<dbReference type="EMBL" id="AZFV01000018">
    <property type="protein sequence ID" value="KRM15935.1"/>
    <property type="molecule type" value="Genomic_DNA"/>
</dbReference>
<comment type="caution">
    <text evidence="1">The sequence shown here is derived from an EMBL/GenBank/DDBJ whole genome shotgun (WGS) entry which is preliminary data.</text>
</comment>
<dbReference type="AlphaFoldDB" id="A0A0R1WDT3"/>
<dbReference type="RefSeq" id="WP_057892405.1">
    <property type="nucleotide sequence ID" value="NZ_AZFV01000018.1"/>
</dbReference>
<proteinExistence type="predicted"/>
<evidence type="ECO:0000313" key="1">
    <source>
        <dbReference type="EMBL" id="KRM15935.1"/>
    </source>
</evidence>
<protein>
    <submittedName>
        <fullName evidence="1">Uncharacterized protein</fullName>
    </submittedName>
</protein>
<reference evidence="1 2" key="1">
    <citation type="journal article" date="2015" name="Genome Announc.">
        <title>Expanding the biotechnology potential of lactobacilli through comparative genomics of 213 strains and associated genera.</title>
        <authorList>
            <person name="Sun Z."/>
            <person name="Harris H.M."/>
            <person name="McCann A."/>
            <person name="Guo C."/>
            <person name="Argimon S."/>
            <person name="Zhang W."/>
            <person name="Yang X."/>
            <person name="Jeffery I.B."/>
            <person name="Cooney J.C."/>
            <person name="Kagawa T.F."/>
            <person name="Liu W."/>
            <person name="Song Y."/>
            <person name="Salvetti E."/>
            <person name="Wrobel A."/>
            <person name="Rasinkangas P."/>
            <person name="Parkhill J."/>
            <person name="Rea M.C."/>
            <person name="O'Sullivan O."/>
            <person name="Ritari J."/>
            <person name="Douillard F.P."/>
            <person name="Paul Ross R."/>
            <person name="Yang R."/>
            <person name="Briner A.E."/>
            <person name="Felis G.E."/>
            <person name="de Vos W.M."/>
            <person name="Barrangou R."/>
            <person name="Klaenhammer T.R."/>
            <person name="Caufield P.W."/>
            <person name="Cui Y."/>
            <person name="Zhang H."/>
            <person name="O'Toole P.W."/>
        </authorList>
    </citation>
    <scope>NUCLEOTIDE SEQUENCE [LARGE SCALE GENOMIC DNA]</scope>
    <source>
        <strain evidence="1 2">DSM 16982</strain>
    </source>
</reference>
<gene>
    <name evidence="1" type="ORF">FD31_GL000834</name>
</gene>
<dbReference type="Proteomes" id="UP000051302">
    <property type="component" value="Unassembled WGS sequence"/>
</dbReference>
<evidence type="ECO:0000313" key="2">
    <source>
        <dbReference type="Proteomes" id="UP000051302"/>
    </source>
</evidence>
<keyword evidence="2" id="KW-1185">Reference proteome</keyword>
<name>A0A0R1WDT3_9LACO</name>
<sequence>MTSIVPIVCDIEADYGSVKNADLFDKRLVAIRKRFNHGVDPIVKSELGIDIEVAQRLLDADMTKANAAKMLGIKEYQLNRYIINGYLTYKNHKGTSTAKKRRFQFYKNGDYVVSGTYSEIAEVTDISIASLRYYRTSKYKQRHHTARYRLVPIV</sequence>